<proteinExistence type="predicted"/>
<dbReference type="Proteomes" id="UP000031950">
    <property type="component" value="Unassembled WGS sequence"/>
</dbReference>
<comment type="caution">
    <text evidence="1">The sequence shown here is derived from an EMBL/GenBank/DDBJ whole genome shotgun (WGS) entry which is preliminary data.</text>
</comment>
<dbReference type="EMBL" id="JXRQ01000025">
    <property type="protein sequence ID" value="KIL46493.1"/>
    <property type="molecule type" value="Genomic_DNA"/>
</dbReference>
<reference evidence="1 2" key="1">
    <citation type="submission" date="2015-01" db="EMBL/GenBank/DDBJ databases">
        <title>Genome sequence of Jeotgalibacillus alimentarius.</title>
        <authorList>
            <person name="Goh K.M."/>
            <person name="Chan K.-G."/>
            <person name="Yaakop A.S."/>
            <person name="Ee R."/>
            <person name="Gan H.M."/>
            <person name="Chan C.S."/>
        </authorList>
    </citation>
    <scope>NUCLEOTIDE SEQUENCE [LARGE SCALE GENOMIC DNA]</scope>
    <source>
        <strain evidence="1 2">YKJ-13</strain>
    </source>
</reference>
<evidence type="ECO:0000313" key="1">
    <source>
        <dbReference type="EMBL" id="KIL46493.1"/>
    </source>
</evidence>
<organism evidence="1 2">
    <name type="scientific">Jeotgalibacillus alimentarius</name>
    <dbReference type="NCBI Taxonomy" id="135826"/>
    <lineage>
        <taxon>Bacteria</taxon>
        <taxon>Bacillati</taxon>
        <taxon>Bacillota</taxon>
        <taxon>Bacilli</taxon>
        <taxon>Bacillales</taxon>
        <taxon>Caryophanaceae</taxon>
        <taxon>Jeotgalibacillus</taxon>
    </lineage>
</organism>
<gene>
    <name evidence="1" type="ORF">KP77_26190</name>
</gene>
<dbReference type="PATRIC" id="fig|135826.4.peg.2606"/>
<sequence>MVLVNSISFFVTPIAISSCSILVENAPESYLCAFQFFQSGLAGGERLLVAGFPLVVAVFCGVSARHTRVDCSETASGCSETPFDCSY</sequence>
<evidence type="ECO:0000313" key="2">
    <source>
        <dbReference type="Proteomes" id="UP000031950"/>
    </source>
</evidence>
<protein>
    <submittedName>
        <fullName evidence="1">Uncharacterized protein</fullName>
    </submittedName>
</protein>
<dbReference type="AlphaFoldDB" id="A0A0C2VRB1"/>
<keyword evidence="2" id="KW-1185">Reference proteome</keyword>
<name>A0A0C2VRB1_9BACL</name>
<dbReference type="STRING" id="135826.KP77_26190"/>
<accession>A0A0C2VRB1</accession>